<dbReference type="AlphaFoldDB" id="A0A4R0KKR4"/>
<gene>
    <name evidence="12" type="ORF">E0H73_18780</name>
</gene>
<comment type="similarity">
    <text evidence="3">Belongs to the CitM (TC 2.A.11) transporter family.</text>
</comment>
<evidence type="ECO:0000256" key="6">
    <source>
        <dbReference type="ARBA" id="ARBA00022692"/>
    </source>
</evidence>
<comment type="similarity">
    <text evidence="2">Belongs to the ArsB family.</text>
</comment>
<evidence type="ECO:0000256" key="5">
    <source>
        <dbReference type="ARBA" id="ARBA00022475"/>
    </source>
</evidence>
<keyword evidence="6 10" id="KW-0812">Transmembrane</keyword>
<dbReference type="Pfam" id="PF03600">
    <property type="entry name" value="CitMHS"/>
    <property type="match status" value="1"/>
</dbReference>
<organism evidence="12 13">
    <name type="scientific">Kribbella pittospori</name>
    <dbReference type="NCBI Taxonomy" id="722689"/>
    <lineage>
        <taxon>Bacteria</taxon>
        <taxon>Bacillati</taxon>
        <taxon>Actinomycetota</taxon>
        <taxon>Actinomycetes</taxon>
        <taxon>Propionibacteriales</taxon>
        <taxon>Kribbellaceae</taxon>
        <taxon>Kribbella</taxon>
    </lineage>
</organism>
<evidence type="ECO:0000256" key="7">
    <source>
        <dbReference type="ARBA" id="ARBA00022849"/>
    </source>
</evidence>
<feature type="transmembrane region" description="Helical" evidence="10">
    <location>
        <begin position="263"/>
        <end position="281"/>
    </location>
</feature>
<dbReference type="InterPro" id="IPR000802">
    <property type="entry name" value="Arsenical_pump_ArsB"/>
</dbReference>
<dbReference type="PRINTS" id="PR00758">
    <property type="entry name" value="ARSENICPUMP"/>
</dbReference>
<keyword evidence="5" id="KW-1003">Cell membrane</keyword>
<keyword evidence="8 10" id="KW-1133">Transmembrane helix</keyword>
<dbReference type="GO" id="GO:0046685">
    <property type="term" value="P:response to arsenic-containing substance"/>
    <property type="evidence" value="ECO:0007669"/>
    <property type="project" value="UniProtKB-KW"/>
</dbReference>
<feature type="domain" description="Citrate transporter-like" evidence="11">
    <location>
        <begin position="51"/>
        <end position="330"/>
    </location>
</feature>
<evidence type="ECO:0000256" key="3">
    <source>
        <dbReference type="ARBA" id="ARBA00009843"/>
    </source>
</evidence>
<accession>A0A4R0KKR4</accession>
<feature type="transmembrane region" description="Helical" evidence="10">
    <location>
        <begin position="212"/>
        <end position="228"/>
    </location>
</feature>
<dbReference type="InterPro" id="IPR004680">
    <property type="entry name" value="Cit_transptr-like_dom"/>
</dbReference>
<sequence>MRGSAVPEYDVRLVAVGVSGRVVEVLLRRGHPVSLLNQPGGRSCILIARIAPVLVFLIAVTVIAELADEAKVFDVAAREAAHLARGKVWRLWLLVIVLATGLTIVLSLDTCAVLLTPVVLAMARQLDVPPKLFAFTTVWLAGTASLLLPVSNLTNLLALHQFRKLDVEYLSVSWRPAIAAIVITVAVLAVLFHRDLGRTYVVPPTPHVDDKVLFWGSAGVCVLLGPAFVSGIEVAVPASIAAVVLAVLFAVRRRATLRWSLIPAKLVVTVVVLFTVVGFLTDHGLEDLLNRVAGTTSELRLSATAALGANLVDNLPAYLAMEPVASNDAHRMMALLIGVNCGCLLTLWGSLATLLWRARCDAARVDITWWSFLWRGLILTPLVVSGSVLALNGF</sequence>
<evidence type="ECO:0000256" key="10">
    <source>
        <dbReference type="SAM" id="Phobius"/>
    </source>
</evidence>
<feature type="transmembrane region" description="Helical" evidence="10">
    <location>
        <begin position="132"/>
        <end position="152"/>
    </location>
</feature>
<evidence type="ECO:0000256" key="8">
    <source>
        <dbReference type="ARBA" id="ARBA00022989"/>
    </source>
</evidence>
<keyword evidence="4" id="KW-0813">Transport</keyword>
<keyword evidence="13" id="KW-1185">Reference proteome</keyword>
<evidence type="ECO:0000256" key="2">
    <source>
        <dbReference type="ARBA" id="ARBA00006433"/>
    </source>
</evidence>
<protein>
    <submittedName>
        <fullName evidence="12">Arsenic transporter</fullName>
    </submittedName>
</protein>
<evidence type="ECO:0000313" key="12">
    <source>
        <dbReference type="EMBL" id="TCC61283.1"/>
    </source>
</evidence>
<name>A0A4R0KKR4_9ACTN</name>
<dbReference type="GO" id="GO:0005886">
    <property type="term" value="C:plasma membrane"/>
    <property type="evidence" value="ECO:0007669"/>
    <property type="project" value="UniProtKB-SubCell"/>
</dbReference>
<comment type="subcellular location">
    <subcellularLocation>
        <location evidence="1">Cell membrane</location>
        <topology evidence="1">Multi-pass membrane protein</topology>
    </subcellularLocation>
</comment>
<evidence type="ECO:0000256" key="9">
    <source>
        <dbReference type="ARBA" id="ARBA00023136"/>
    </source>
</evidence>
<keyword evidence="7" id="KW-0059">Arsenical resistance</keyword>
<dbReference type="EMBL" id="SJKB01000005">
    <property type="protein sequence ID" value="TCC61283.1"/>
    <property type="molecule type" value="Genomic_DNA"/>
</dbReference>
<feature type="transmembrane region" description="Helical" evidence="10">
    <location>
        <begin position="44"/>
        <end position="64"/>
    </location>
</feature>
<feature type="transmembrane region" description="Helical" evidence="10">
    <location>
        <begin position="91"/>
        <end position="120"/>
    </location>
</feature>
<feature type="transmembrane region" description="Helical" evidence="10">
    <location>
        <begin position="333"/>
        <end position="356"/>
    </location>
</feature>
<comment type="caution">
    <text evidence="12">The sequence shown here is derived from an EMBL/GenBank/DDBJ whole genome shotgun (WGS) entry which is preliminary data.</text>
</comment>
<evidence type="ECO:0000313" key="13">
    <source>
        <dbReference type="Proteomes" id="UP000291144"/>
    </source>
</evidence>
<feature type="transmembrane region" description="Helical" evidence="10">
    <location>
        <begin position="368"/>
        <end position="391"/>
    </location>
</feature>
<evidence type="ECO:0000256" key="1">
    <source>
        <dbReference type="ARBA" id="ARBA00004651"/>
    </source>
</evidence>
<reference evidence="12 13" key="1">
    <citation type="submission" date="2019-02" db="EMBL/GenBank/DDBJ databases">
        <title>Kribbella capetownensis sp. nov. and Kribbella speibonae sp. nov., isolated from soil.</title>
        <authorList>
            <person name="Curtis S.M."/>
            <person name="Norton I."/>
            <person name="Everest G.J."/>
            <person name="Meyers P.R."/>
        </authorList>
    </citation>
    <scope>NUCLEOTIDE SEQUENCE [LARGE SCALE GENOMIC DNA]</scope>
    <source>
        <strain evidence="12 13">NRRL B-24813</strain>
    </source>
</reference>
<proteinExistence type="inferred from homology"/>
<dbReference type="PANTHER" id="PTHR43302">
    <property type="entry name" value="TRANSPORTER ARSB-RELATED"/>
    <property type="match status" value="1"/>
</dbReference>
<feature type="transmembrane region" description="Helical" evidence="10">
    <location>
        <begin position="172"/>
        <end position="192"/>
    </location>
</feature>
<dbReference type="Proteomes" id="UP000291144">
    <property type="component" value="Unassembled WGS sequence"/>
</dbReference>
<evidence type="ECO:0000256" key="4">
    <source>
        <dbReference type="ARBA" id="ARBA00022448"/>
    </source>
</evidence>
<keyword evidence="9 10" id="KW-0472">Membrane</keyword>
<evidence type="ECO:0000259" key="11">
    <source>
        <dbReference type="Pfam" id="PF03600"/>
    </source>
</evidence>
<dbReference type="PANTHER" id="PTHR43302:SF5">
    <property type="entry name" value="TRANSPORTER ARSB-RELATED"/>
    <property type="match status" value="1"/>
</dbReference>
<dbReference type="GO" id="GO:0015105">
    <property type="term" value="F:arsenite transmembrane transporter activity"/>
    <property type="evidence" value="ECO:0007669"/>
    <property type="project" value="InterPro"/>
</dbReference>
<dbReference type="OrthoDB" id="9774335at2"/>